<organism evidence="1">
    <name type="scientific">freshwater metagenome</name>
    <dbReference type="NCBI Taxonomy" id="449393"/>
    <lineage>
        <taxon>unclassified sequences</taxon>
        <taxon>metagenomes</taxon>
        <taxon>ecological metagenomes</taxon>
    </lineage>
</organism>
<evidence type="ECO:0000313" key="1">
    <source>
        <dbReference type="EMBL" id="CAB4589750.1"/>
    </source>
</evidence>
<dbReference type="AlphaFoldDB" id="A0A6J6FMZ8"/>
<dbReference type="EMBL" id="CAEZTS010000167">
    <property type="protein sequence ID" value="CAB4589750.1"/>
    <property type="molecule type" value="Genomic_DNA"/>
</dbReference>
<sequence>MRTSLNTDEFSFLVERLQDGAAVKESVGLAPPLINPGRPDFEDIAALIDAIQYALAENVDFPYA</sequence>
<gene>
    <name evidence="1" type="ORF">UFOPK1722_01575</name>
</gene>
<accession>A0A6J6FMZ8</accession>
<protein>
    <submittedName>
        <fullName evidence="1">Unannotated protein</fullName>
    </submittedName>
</protein>
<name>A0A6J6FMZ8_9ZZZZ</name>
<reference evidence="1" key="1">
    <citation type="submission" date="2020-05" db="EMBL/GenBank/DDBJ databases">
        <authorList>
            <person name="Chiriac C."/>
            <person name="Salcher M."/>
            <person name="Ghai R."/>
            <person name="Kavagutti S V."/>
        </authorList>
    </citation>
    <scope>NUCLEOTIDE SEQUENCE</scope>
</reference>
<proteinExistence type="predicted"/>